<proteinExistence type="predicted"/>
<evidence type="ECO:0000313" key="2">
    <source>
        <dbReference type="EMBL" id="KAK4088157.1"/>
    </source>
</evidence>
<keyword evidence="3" id="KW-1185">Reference proteome</keyword>
<evidence type="ECO:0000313" key="3">
    <source>
        <dbReference type="Proteomes" id="UP001287286"/>
    </source>
</evidence>
<protein>
    <submittedName>
        <fullName evidence="2">Uncharacterized protein</fullName>
    </submittedName>
</protein>
<dbReference type="Proteomes" id="UP001287286">
    <property type="component" value="Unassembled WGS sequence"/>
</dbReference>
<reference evidence="2 3" key="1">
    <citation type="journal article" date="2024" name="Microbiol. Resour. Announc.">
        <title>Genome annotations for the ascomycete fungi Trichoderma harzianum, Trichoderma aggressivum, and Purpureocillium lilacinum.</title>
        <authorList>
            <person name="Beijen E.P.W."/>
            <person name="Ohm R.A."/>
        </authorList>
    </citation>
    <scope>NUCLEOTIDE SEQUENCE [LARGE SCALE GENOMIC DNA]</scope>
    <source>
        <strain evidence="2 3">CBS 150709</strain>
    </source>
</reference>
<comment type="caution">
    <text evidence="2">The sequence shown here is derived from an EMBL/GenBank/DDBJ whole genome shotgun (WGS) entry which is preliminary data.</text>
</comment>
<dbReference type="EMBL" id="JAWRVI010000026">
    <property type="protein sequence ID" value="KAK4088157.1"/>
    <property type="molecule type" value="Genomic_DNA"/>
</dbReference>
<accession>A0ABR0BVT5</accession>
<gene>
    <name evidence="2" type="ORF">Purlil1_7350</name>
</gene>
<evidence type="ECO:0000256" key="1">
    <source>
        <dbReference type="SAM" id="MobiDB-lite"/>
    </source>
</evidence>
<organism evidence="2 3">
    <name type="scientific">Purpureocillium lilacinum</name>
    <name type="common">Paecilomyces lilacinus</name>
    <dbReference type="NCBI Taxonomy" id="33203"/>
    <lineage>
        <taxon>Eukaryota</taxon>
        <taxon>Fungi</taxon>
        <taxon>Dikarya</taxon>
        <taxon>Ascomycota</taxon>
        <taxon>Pezizomycotina</taxon>
        <taxon>Sordariomycetes</taxon>
        <taxon>Hypocreomycetidae</taxon>
        <taxon>Hypocreales</taxon>
        <taxon>Ophiocordycipitaceae</taxon>
        <taxon>Purpureocillium</taxon>
    </lineage>
</organism>
<sequence>MTSNVSLRRSSSLCKLQLDNLTETLASTATHPERRQHPQVSKVKPVVSVAAMAPKPVRDPAVSGAAPARQPTEDVEVPSPLTACATGPSTCSGGIIMHSNPRASASPVTASVLCAGGTRTCATTVTRTGASRRLALKLMWIVSRLGGHHGHVAA</sequence>
<name>A0ABR0BVT5_PURLI</name>
<feature type="region of interest" description="Disordered" evidence="1">
    <location>
        <begin position="57"/>
        <end position="79"/>
    </location>
</feature>